<keyword evidence="1" id="KW-0812">Transmembrane</keyword>
<feature type="transmembrane region" description="Helical" evidence="1">
    <location>
        <begin position="12"/>
        <end position="34"/>
    </location>
</feature>
<protein>
    <submittedName>
        <fullName evidence="2">Uncharacterized protein</fullName>
    </submittedName>
</protein>
<reference evidence="2" key="1">
    <citation type="submission" date="2018-05" db="EMBL/GenBank/DDBJ databases">
        <authorList>
            <person name="Lanie J.A."/>
            <person name="Ng W.-L."/>
            <person name="Kazmierczak K.M."/>
            <person name="Andrzejewski T.M."/>
            <person name="Davidsen T.M."/>
            <person name="Wayne K.J."/>
            <person name="Tettelin H."/>
            <person name="Glass J.I."/>
            <person name="Rusch D."/>
            <person name="Podicherti R."/>
            <person name="Tsui H.-C.T."/>
            <person name="Winkler M.E."/>
        </authorList>
    </citation>
    <scope>NUCLEOTIDE SEQUENCE</scope>
</reference>
<dbReference type="EMBL" id="UINC01087063">
    <property type="protein sequence ID" value="SVC36093.1"/>
    <property type="molecule type" value="Genomic_DNA"/>
</dbReference>
<gene>
    <name evidence="2" type="ORF">METZ01_LOCUS288947</name>
</gene>
<keyword evidence="1" id="KW-1133">Transmembrane helix</keyword>
<accession>A0A382LIP6</accession>
<sequence>MDHPKLNDQTSLGINIKWLIQIIILAAMIVWGYFGLTSKISHLETDVLRMKDSVTMNSDFRVKWPLGQLGALPDDAEQNMRLKFIEKDMEETKSYVDSLRMKSIQQEELHNPPHPFLPAVGYPKKTETGGIR</sequence>
<proteinExistence type="predicted"/>
<keyword evidence="1" id="KW-0472">Membrane</keyword>
<evidence type="ECO:0000256" key="1">
    <source>
        <dbReference type="SAM" id="Phobius"/>
    </source>
</evidence>
<name>A0A382LIP6_9ZZZZ</name>
<evidence type="ECO:0000313" key="2">
    <source>
        <dbReference type="EMBL" id="SVC36093.1"/>
    </source>
</evidence>
<dbReference type="AlphaFoldDB" id="A0A382LIP6"/>
<organism evidence="2">
    <name type="scientific">marine metagenome</name>
    <dbReference type="NCBI Taxonomy" id="408172"/>
    <lineage>
        <taxon>unclassified sequences</taxon>
        <taxon>metagenomes</taxon>
        <taxon>ecological metagenomes</taxon>
    </lineage>
</organism>